<evidence type="ECO:0000256" key="2">
    <source>
        <dbReference type="ARBA" id="ARBA00022485"/>
    </source>
</evidence>
<dbReference type="GO" id="GO:0003824">
    <property type="term" value="F:catalytic activity"/>
    <property type="evidence" value="ECO:0007669"/>
    <property type="project" value="InterPro"/>
</dbReference>
<name>A0AAQ4CUE8_9CREN</name>
<dbReference type="SMART" id="SM00729">
    <property type="entry name" value="Elp3"/>
    <property type="match status" value="1"/>
</dbReference>
<keyword evidence="9" id="KW-1185">Reference proteome</keyword>
<dbReference type="AlphaFoldDB" id="A0AAQ4CUE8"/>
<keyword evidence="4" id="KW-0479">Metal-binding</keyword>
<dbReference type="KEGG" id="scas:SACC_24460"/>
<evidence type="ECO:0000256" key="6">
    <source>
        <dbReference type="ARBA" id="ARBA00023014"/>
    </source>
</evidence>
<dbReference type="InterPro" id="IPR017200">
    <property type="entry name" value="PqqE-like"/>
</dbReference>
<dbReference type="InterPro" id="IPR007197">
    <property type="entry name" value="rSAM"/>
</dbReference>
<dbReference type="PROSITE" id="PS51257">
    <property type="entry name" value="PROKAR_LIPOPROTEIN"/>
    <property type="match status" value="1"/>
</dbReference>
<evidence type="ECO:0000256" key="3">
    <source>
        <dbReference type="ARBA" id="ARBA00022691"/>
    </source>
</evidence>
<evidence type="ECO:0000313" key="9">
    <source>
        <dbReference type="Proteomes" id="UP001319921"/>
    </source>
</evidence>
<comment type="cofactor">
    <cofactor evidence="1">
        <name>[4Fe-4S] cluster</name>
        <dbReference type="ChEBI" id="CHEBI:49883"/>
    </cofactor>
</comment>
<dbReference type="SFLD" id="SFLDG01386">
    <property type="entry name" value="main_SPASM_domain-containing"/>
    <property type="match status" value="1"/>
</dbReference>
<dbReference type="SUPFAM" id="SSF102114">
    <property type="entry name" value="Radical SAM enzymes"/>
    <property type="match status" value="1"/>
</dbReference>
<evidence type="ECO:0000256" key="1">
    <source>
        <dbReference type="ARBA" id="ARBA00001966"/>
    </source>
</evidence>
<dbReference type="PANTHER" id="PTHR11228:SF7">
    <property type="entry name" value="PQQA PEPTIDE CYCLASE"/>
    <property type="match status" value="1"/>
</dbReference>
<dbReference type="InterPro" id="IPR023885">
    <property type="entry name" value="4Fe4S-binding_SPASM_dom"/>
</dbReference>
<dbReference type="GO" id="GO:0051539">
    <property type="term" value="F:4 iron, 4 sulfur cluster binding"/>
    <property type="evidence" value="ECO:0007669"/>
    <property type="project" value="UniProtKB-KW"/>
</dbReference>
<dbReference type="Proteomes" id="UP001319921">
    <property type="component" value="Chromosome"/>
</dbReference>
<keyword evidence="6" id="KW-0411">Iron-sulfur</keyword>
<dbReference type="GeneID" id="68867167"/>
<evidence type="ECO:0000256" key="5">
    <source>
        <dbReference type="ARBA" id="ARBA00023004"/>
    </source>
</evidence>
<dbReference type="PANTHER" id="PTHR11228">
    <property type="entry name" value="RADICAL SAM DOMAIN PROTEIN"/>
    <property type="match status" value="1"/>
</dbReference>
<feature type="domain" description="Radical SAM core" evidence="7">
    <location>
        <begin position="2"/>
        <end position="217"/>
    </location>
</feature>
<protein>
    <recommendedName>
        <fullName evidence="7">Radical SAM core domain-containing protein</fullName>
    </recommendedName>
</protein>
<keyword evidence="5" id="KW-0408">Iron</keyword>
<evidence type="ECO:0000313" key="8">
    <source>
        <dbReference type="EMBL" id="BDB99429.1"/>
    </source>
</evidence>
<dbReference type="InterPro" id="IPR050377">
    <property type="entry name" value="Radical_SAM_PqqE_MftC-like"/>
</dbReference>
<dbReference type="InterPro" id="IPR013785">
    <property type="entry name" value="Aldolase_TIM"/>
</dbReference>
<evidence type="ECO:0000256" key="4">
    <source>
        <dbReference type="ARBA" id="ARBA00022723"/>
    </source>
</evidence>
<dbReference type="RefSeq" id="WP_229569744.1">
    <property type="nucleotide sequence ID" value="NZ_AP025226.1"/>
</dbReference>
<proteinExistence type="predicted"/>
<dbReference type="EMBL" id="AP025226">
    <property type="protein sequence ID" value="BDB99429.1"/>
    <property type="molecule type" value="Genomic_DNA"/>
</dbReference>
<dbReference type="Gene3D" id="3.20.20.70">
    <property type="entry name" value="Aldolase class I"/>
    <property type="match status" value="1"/>
</dbReference>
<dbReference type="InterPro" id="IPR058240">
    <property type="entry name" value="rSAM_sf"/>
</dbReference>
<dbReference type="CDD" id="cd01335">
    <property type="entry name" value="Radical_SAM"/>
    <property type="match status" value="1"/>
</dbReference>
<dbReference type="SFLD" id="SFLDG01067">
    <property type="entry name" value="SPASM/twitch_domain_containing"/>
    <property type="match status" value="1"/>
</dbReference>
<organism evidence="8 9">
    <name type="scientific">Saccharolobus caldissimus</name>
    <dbReference type="NCBI Taxonomy" id="1702097"/>
    <lineage>
        <taxon>Archaea</taxon>
        <taxon>Thermoproteota</taxon>
        <taxon>Thermoprotei</taxon>
        <taxon>Sulfolobales</taxon>
        <taxon>Sulfolobaceae</taxon>
        <taxon>Saccharolobus</taxon>
    </lineage>
</organism>
<accession>A0AAQ4CUE8</accession>
<sequence>MSNDKVLFYIYTTISCNLSCVHCYVPSSPNFVIKNELSTEEFKKIIDFAERRKVREIRLTGGEPLIRKDILDIINYAISKNIFVTIETNGLLIDNNFLNSIKDLSKVYVSVSLDGPKEVHEKIRGKDTFERVLGSLYLLKEYKVNRTIITTLVEKKWIYDEKFNEFVKLIQDLSPNLWYVHVWVSPAGRGKLIKTNIYDIYNAIKLLYSLRIRLKLNIVLNVPPAVIPEEFTEHMLNDNLLNLGCRFWRIAGFSSNGNVSICHRFTLFPEMRAGNLRNSSLDDIFNHKLLNIRKTKLKGICGKCLIRDLCNGFCRADAYEYYRDFNAPHPLCQLFYENGLFNKNFIVREEDEERDSS</sequence>
<keyword evidence="3" id="KW-0949">S-adenosyl-L-methionine</keyword>
<dbReference type="Pfam" id="PF13186">
    <property type="entry name" value="SPASM"/>
    <property type="match status" value="1"/>
</dbReference>
<dbReference type="NCBIfam" id="TIGR04085">
    <property type="entry name" value="rSAM_more_4Fe4S"/>
    <property type="match status" value="1"/>
</dbReference>
<dbReference type="InterPro" id="IPR006638">
    <property type="entry name" value="Elp3/MiaA/NifB-like_rSAM"/>
</dbReference>
<reference evidence="8 9" key="1">
    <citation type="journal article" date="2022" name="Microbiol. Resour. Announc.">
        <title>Complete Genome Sequence of the Hyperthermophilic and Acidophilic Archaeon Saccharolobus caldissimus Strain HS-3T.</title>
        <authorList>
            <person name="Sakai H.D."/>
            <person name="Kurosawa N."/>
        </authorList>
    </citation>
    <scope>NUCLEOTIDE SEQUENCE [LARGE SCALE GENOMIC DNA]</scope>
    <source>
        <strain evidence="8 9">JCM32116</strain>
    </source>
</reference>
<evidence type="ECO:0000259" key="7">
    <source>
        <dbReference type="PROSITE" id="PS51918"/>
    </source>
</evidence>
<dbReference type="PROSITE" id="PS51918">
    <property type="entry name" value="RADICAL_SAM"/>
    <property type="match status" value="1"/>
</dbReference>
<keyword evidence="2" id="KW-0004">4Fe-4S</keyword>
<dbReference type="Pfam" id="PF04055">
    <property type="entry name" value="Radical_SAM"/>
    <property type="match status" value="1"/>
</dbReference>
<dbReference type="PIRSF" id="PIRSF037420">
    <property type="entry name" value="PQQ_syn_pqqE"/>
    <property type="match status" value="1"/>
</dbReference>
<gene>
    <name evidence="8" type="ORF">SACC_24460</name>
</gene>
<dbReference type="GO" id="GO:0046872">
    <property type="term" value="F:metal ion binding"/>
    <property type="evidence" value="ECO:0007669"/>
    <property type="project" value="UniProtKB-KW"/>
</dbReference>
<dbReference type="SFLD" id="SFLDS00029">
    <property type="entry name" value="Radical_SAM"/>
    <property type="match status" value="1"/>
</dbReference>